<sequence>MKESNESRDKKENIKMGKAIATVILVAAVIVLISMTIFSKDGTFGDAKVQRDRAHNISQTTTIPTTLP</sequence>
<dbReference type="Proteomes" id="UP000267798">
    <property type="component" value="Unassembled WGS sequence"/>
</dbReference>
<dbReference type="AlphaFoldDB" id="A0A3A6PVT9"/>
<comment type="caution">
    <text evidence="2">The sequence shown here is derived from an EMBL/GenBank/DDBJ whole genome shotgun (WGS) entry which is preliminary data.</text>
</comment>
<reference evidence="2 3" key="1">
    <citation type="submission" date="2018-09" db="EMBL/GenBank/DDBJ databases">
        <title>Paenibacillus aracenensis nov. sp. isolated from a cave in southern Spain.</title>
        <authorList>
            <person name="Jurado V."/>
            <person name="Gutierrez-Patricio S."/>
            <person name="Gonzalez-Pimentel J.L."/>
            <person name="Miller A.Z."/>
            <person name="Laiz L."/>
            <person name="Saiz-Jimenez C."/>
        </authorList>
    </citation>
    <scope>NUCLEOTIDE SEQUENCE [LARGE SCALE GENOMIC DNA]</scope>
    <source>
        <strain evidence="2 3">JCM 19203</strain>
    </source>
</reference>
<protein>
    <submittedName>
        <fullName evidence="2">Uncharacterized protein</fullName>
    </submittedName>
</protein>
<evidence type="ECO:0000313" key="3">
    <source>
        <dbReference type="Proteomes" id="UP000267798"/>
    </source>
</evidence>
<proteinExistence type="predicted"/>
<keyword evidence="1" id="KW-1133">Transmembrane helix</keyword>
<gene>
    <name evidence="2" type="ORF">D3P09_02630</name>
</gene>
<accession>A0A3A6PVT9</accession>
<evidence type="ECO:0000256" key="1">
    <source>
        <dbReference type="SAM" id="Phobius"/>
    </source>
</evidence>
<keyword evidence="3" id="KW-1185">Reference proteome</keyword>
<keyword evidence="1" id="KW-0472">Membrane</keyword>
<organism evidence="2 3">
    <name type="scientific">Paenibacillus pinisoli</name>
    <dbReference type="NCBI Taxonomy" id="1276110"/>
    <lineage>
        <taxon>Bacteria</taxon>
        <taxon>Bacillati</taxon>
        <taxon>Bacillota</taxon>
        <taxon>Bacilli</taxon>
        <taxon>Bacillales</taxon>
        <taxon>Paenibacillaceae</taxon>
        <taxon>Paenibacillus</taxon>
    </lineage>
</organism>
<feature type="transmembrane region" description="Helical" evidence="1">
    <location>
        <begin position="20"/>
        <end position="38"/>
    </location>
</feature>
<keyword evidence="1" id="KW-0812">Transmembrane</keyword>
<name>A0A3A6PVT9_9BACL</name>
<dbReference type="EMBL" id="QXQB01000001">
    <property type="protein sequence ID" value="RJX40931.1"/>
    <property type="molecule type" value="Genomic_DNA"/>
</dbReference>
<evidence type="ECO:0000313" key="2">
    <source>
        <dbReference type="EMBL" id="RJX40931.1"/>
    </source>
</evidence>